<evidence type="ECO:0000256" key="1">
    <source>
        <dbReference type="ARBA" id="ARBA00001962"/>
    </source>
</evidence>
<evidence type="ECO:0000259" key="7">
    <source>
        <dbReference type="PROSITE" id="PS51296"/>
    </source>
</evidence>
<dbReference type="PROSITE" id="PS51296">
    <property type="entry name" value="RIESKE"/>
    <property type="match status" value="1"/>
</dbReference>
<reference evidence="9" key="1">
    <citation type="journal article" date="2019" name="Int. J. Syst. Evol. Microbiol.">
        <title>The Global Catalogue of Microorganisms (GCM) 10K type strain sequencing project: providing services to taxonomists for standard genome sequencing and annotation.</title>
        <authorList>
            <consortium name="The Broad Institute Genomics Platform"/>
            <consortium name="The Broad Institute Genome Sequencing Center for Infectious Disease"/>
            <person name="Wu L."/>
            <person name="Ma J."/>
        </authorList>
    </citation>
    <scope>NUCLEOTIDE SEQUENCE [LARGE SCALE GENOMIC DNA]</scope>
    <source>
        <strain evidence="9">JCM 9918</strain>
    </source>
</reference>
<dbReference type="EMBL" id="JBHSNZ010000053">
    <property type="protein sequence ID" value="MFC5813136.1"/>
    <property type="molecule type" value="Genomic_DNA"/>
</dbReference>
<keyword evidence="6" id="KW-0411">Iron-sulfur</keyword>
<name>A0ABW1BIU1_9ACTN</name>
<dbReference type="InterPro" id="IPR015879">
    <property type="entry name" value="Ring_hydroxy_dOase_asu_C_dom"/>
</dbReference>
<organism evidence="8 9">
    <name type="scientific">Streptomyces heilongjiangensis</name>
    <dbReference type="NCBI Taxonomy" id="945052"/>
    <lineage>
        <taxon>Bacteria</taxon>
        <taxon>Bacillati</taxon>
        <taxon>Actinomycetota</taxon>
        <taxon>Actinomycetes</taxon>
        <taxon>Kitasatosporales</taxon>
        <taxon>Streptomycetaceae</taxon>
        <taxon>Streptomyces</taxon>
    </lineage>
</organism>
<comment type="cofactor">
    <cofactor evidence="1">
        <name>Fe cation</name>
        <dbReference type="ChEBI" id="CHEBI:24875"/>
    </cofactor>
</comment>
<dbReference type="PRINTS" id="PR00090">
    <property type="entry name" value="RNGDIOXGNASE"/>
</dbReference>
<evidence type="ECO:0000313" key="8">
    <source>
        <dbReference type="EMBL" id="MFC5813136.1"/>
    </source>
</evidence>
<evidence type="ECO:0000256" key="4">
    <source>
        <dbReference type="ARBA" id="ARBA00023002"/>
    </source>
</evidence>
<dbReference type="InterPro" id="IPR001663">
    <property type="entry name" value="Rng_hydr_dOase-A"/>
</dbReference>
<dbReference type="InterPro" id="IPR036922">
    <property type="entry name" value="Rieske_2Fe-2S_sf"/>
</dbReference>
<dbReference type="InterPro" id="IPR017941">
    <property type="entry name" value="Rieske_2Fe-2S"/>
</dbReference>
<dbReference type="RefSeq" id="WP_272173028.1">
    <property type="nucleotide sequence ID" value="NZ_JAQOSL010000075.1"/>
</dbReference>
<evidence type="ECO:0000256" key="2">
    <source>
        <dbReference type="ARBA" id="ARBA00022714"/>
    </source>
</evidence>
<gene>
    <name evidence="8" type="ORF">ACFQGO_37490</name>
</gene>
<keyword evidence="5" id="KW-0408">Iron</keyword>
<keyword evidence="8" id="KW-0223">Dioxygenase</keyword>
<sequence>MKEATQRELIDRVLAHIENGTTDTAAVERTVPTEDYLGAERLERELRAVFQRRPVLLAHSSQLAKAGDFVTEDVNGRSLLAVRTRRGEVRAFLNVCRHRGARLVEDGQGTAVNGFSCRTHAWRYDDEGALAHVPDQARCFSPSALAERNLFQVPVRERHGFIWVAPPQAGPDALAGHLDPLDEDFAGYGFKDDTFWAEERRTGRFNWKLGVEGFLEVYHFRSLHPDMKKYVFVPEVALFDRLGEHVRIVAPKREIRELRDFPEDRLRLRPHATLVYFVFPSTFVFVEKRHVTTLRIQPLSPDSSEVRVLHVARQDGLIRPDTLRTNIALFTKVLGEDVGAAESIQRGLASAPQELLFGRNEAGLHYFRDTLNRVLEQDEYRPA</sequence>
<keyword evidence="4 8" id="KW-0560">Oxidoreductase</keyword>
<protein>
    <submittedName>
        <fullName evidence="8">Aromatic ring-hydroxylating dioxygenase subunit alpha</fullName>
        <ecNumber evidence="8">1.14.13.-</ecNumber>
    </submittedName>
</protein>
<comment type="caution">
    <text evidence="8">The sequence shown here is derived from an EMBL/GenBank/DDBJ whole genome shotgun (WGS) entry which is preliminary data.</text>
</comment>
<dbReference type="Proteomes" id="UP001596112">
    <property type="component" value="Unassembled WGS sequence"/>
</dbReference>
<dbReference type="PANTHER" id="PTHR43756:SF5">
    <property type="entry name" value="CHOLINE MONOOXYGENASE, CHLOROPLASTIC"/>
    <property type="match status" value="1"/>
</dbReference>
<evidence type="ECO:0000256" key="6">
    <source>
        <dbReference type="ARBA" id="ARBA00023014"/>
    </source>
</evidence>
<keyword evidence="9" id="KW-1185">Reference proteome</keyword>
<proteinExistence type="predicted"/>
<dbReference type="Pfam" id="PF00848">
    <property type="entry name" value="Ring_hydroxyl_A"/>
    <property type="match status" value="1"/>
</dbReference>
<evidence type="ECO:0000256" key="3">
    <source>
        <dbReference type="ARBA" id="ARBA00022723"/>
    </source>
</evidence>
<dbReference type="Pfam" id="PF00355">
    <property type="entry name" value="Rieske"/>
    <property type="match status" value="1"/>
</dbReference>
<dbReference type="CDD" id="cd03469">
    <property type="entry name" value="Rieske_RO_Alpha_N"/>
    <property type="match status" value="1"/>
</dbReference>
<dbReference type="PANTHER" id="PTHR43756">
    <property type="entry name" value="CHOLINE MONOOXYGENASE, CHLOROPLASTIC"/>
    <property type="match status" value="1"/>
</dbReference>
<dbReference type="GO" id="GO:0051213">
    <property type="term" value="F:dioxygenase activity"/>
    <property type="evidence" value="ECO:0007669"/>
    <property type="project" value="UniProtKB-KW"/>
</dbReference>
<dbReference type="SUPFAM" id="SSF50022">
    <property type="entry name" value="ISP domain"/>
    <property type="match status" value="1"/>
</dbReference>
<keyword evidence="3" id="KW-0479">Metal-binding</keyword>
<dbReference type="EC" id="1.14.13.-" evidence="8"/>
<feature type="domain" description="Rieske" evidence="7">
    <location>
        <begin position="55"/>
        <end position="164"/>
    </location>
</feature>
<accession>A0ABW1BIU1</accession>
<evidence type="ECO:0000256" key="5">
    <source>
        <dbReference type="ARBA" id="ARBA00023004"/>
    </source>
</evidence>
<dbReference type="SUPFAM" id="SSF55961">
    <property type="entry name" value="Bet v1-like"/>
    <property type="match status" value="1"/>
</dbReference>
<dbReference type="Gene3D" id="2.102.10.10">
    <property type="entry name" value="Rieske [2Fe-2S] iron-sulphur domain"/>
    <property type="match status" value="1"/>
</dbReference>
<evidence type="ECO:0000313" key="9">
    <source>
        <dbReference type="Proteomes" id="UP001596112"/>
    </source>
</evidence>
<dbReference type="Gene3D" id="3.90.380.10">
    <property type="entry name" value="Naphthalene 1,2-dioxygenase Alpha Subunit, Chain A, domain 1"/>
    <property type="match status" value="2"/>
</dbReference>
<keyword evidence="2" id="KW-0001">2Fe-2S</keyword>